<accession>A0A0F9UZN8</accession>
<comment type="caution">
    <text evidence="1">The sequence shown here is derived from an EMBL/GenBank/DDBJ whole genome shotgun (WGS) entry which is preliminary data.</text>
</comment>
<organism evidence="1">
    <name type="scientific">marine sediment metagenome</name>
    <dbReference type="NCBI Taxonomy" id="412755"/>
    <lineage>
        <taxon>unclassified sequences</taxon>
        <taxon>metagenomes</taxon>
        <taxon>ecological metagenomes</taxon>
    </lineage>
</organism>
<gene>
    <name evidence="1" type="ORF">LCGC14_0144970</name>
</gene>
<name>A0A0F9UZN8_9ZZZZ</name>
<evidence type="ECO:0000313" key="1">
    <source>
        <dbReference type="EMBL" id="KKN98405.1"/>
    </source>
</evidence>
<sequence length="156" mass="17708">MKTMKNRDVLRIAAGLSAVANIKGVKWNYAVARNLRTLEMIVQSLQDASKPPEAFMAYQKERIDLCIKHAVKDDDGKPQVSNFEYIIQDRVSFDVELKALQDQHADMISAREQQIEEYNELLEDSVDINLFLLSPDNIPEEVTGGQLAAIMEIIEE</sequence>
<dbReference type="EMBL" id="LAZR01000051">
    <property type="protein sequence ID" value="KKN98405.1"/>
    <property type="molecule type" value="Genomic_DNA"/>
</dbReference>
<dbReference type="AlphaFoldDB" id="A0A0F9UZN8"/>
<reference evidence="1" key="1">
    <citation type="journal article" date="2015" name="Nature">
        <title>Complex archaea that bridge the gap between prokaryotes and eukaryotes.</title>
        <authorList>
            <person name="Spang A."/>
            <person name="Saw J.H."/>
            <person name="Jorgensen S.L."/>
            <person name="Zaremba-Niedzwiedzka K."/>
            <person name="Martijn J."/>
            <person name="Lind A.E."/>
            <person name="van Eijk R."/>
            <person name="Schleper C."/>
            <person name="Guy L."/>
            <person name="Ettema T.J."/>
        </authorList>
    </citation>
    <scope>NUCLEOTIDE SEQUENCE</scope>
</reference>
<protein>
    <submittedName>
        <fullName evidence="1">Uncharacterized protein</fullName>
    </submittedName>
</protein>
<proteinExistence type="predicted"/>